<organism evidence="2 3">
    <name type="scientific">Nostocoides jenkinsii Ben 74</name>
    <dbReference type="NCBI Taxonomy" id="1193518"/>
    <lineage>
        <taxon>Bacteria</taxon>
        <taxon>Bacillati</taxon>
        <taxon>Actinomycetota</taxon>
        <taxon>Actinomycetes</taxon>
        <taxon>Micrococcales</taxon>
        <taxon>Intrasporangiaceae</taxon>
        <taxon>Nostocoides</taxon>
    </lineage>
</organism>
<reference evidence="2 3" key="1">
    <citation type="journal article" date="2013" name="ISME J.">
        <title>A metabolic model for members of the genus Tetrasphaera involved in enhanced biological phosphorus removal.</title>
        <authorList>
            <person name="Kristiansen R."/>
            <person name="Nguyen H.T.T."/>
            <person name="Saunders A.M."/>
            <person name="Nielsen J.L."/>
            <person name="Wimmer R."/>
            <person name="Le V.Q."/>
            <person name="McIlroy S.J."/>
            <person name="Petrovski S."/>
            <person name="Seviour R.J."/>
            <person name="Calteau A."/>
            <person name="Nielsen K.L."/>
            <person name="Nielsen P.H."/>
        </authorList>
    </citation>
    <scope>NUCLEOTIDE SEQUENCE [LARGE SCALE GENOMIC DNA]</scope>
    <source>
        <strain evidence="2 3">Ben 74</strain>
    </source>
</reference>
<name>A0A077M5G5_9MICO</name>
<evidence type="ECO:0000256" key="1">
    <source>
        <dbReference type="SAM" id="MobiDB-lite"/>
    </source>
</evidence>
<comment type="caution">
    <text evidence="2">The sequence shown here is derived from an EMBL/GenBank/DDBJ whole genome shotgun (WGS) entry which is preliminary data.</text>
</comment>
<evidence type="ECO:0000313" key="3">
    <source>
        <dbReference type="Proteomes" id="UP000035720"/>
    </source>
</evidence>
<sequence>MGVSREAARVWSPRKSKRVN</sequence>
<feature type="region of interest" description="Disordered" evidence="1">
    <location>
        <begin position="1"/>
        <end position="20"/>
    </location>
</feature>
<proteinExistence type="predicted"/>
<protein>
    <submittedName>
        <fullName evidence="2">Uncharacterized protein</fullName>
    </submittedName>
</protein>
<dbReference type="AlphaFoldDB" id="A0A077M5G5"/>
<gene>
    <name evidence="2" type="ORF">BN13_1240013</name>
</gene>
<evidence type="ECO:0000313" key="2">
    <source>
        <dbReference type="EMBL" id="CCI51799.1"/>
    </source>
</evidence>
<accession>A0A077M5G5</accession>
<keyword evidence="3" id="KW-1185">Reference proteome</keyword>
<dbReference type="EMBL" id="CAJC01000029">
    <property type="protein sequence ID" value="CCI51799.1"/>
    <property type="molecule type" value="Genomic_DNA"/>
</dbReference>
<dbReference type="Proteomes" id="UP000035720">
    <property type="component" value="Unassembled WGS sequence"/>
</dbReference>